<accession>A0A7R9MT45</accession>
<protein>
    <recommendedName>
        <fullName evidence="8">Theromacin</fullName>
    </recommendedName>
</protein>
<evidence type="ECO:0000256" key="4">
    <source>
        <dbReference type="ARBA" id="ARBA00023157"/>
    </source>
</evidence>
<dbReference type="Gene3D" id="3.30.30.100">
    <property type="match status" value="1"/>
</dbReference>
<evidence type="ECO:0000313" key="7">
    <source>
        <dbReference type="Proteomes" id="UP000728032"/>
    </source>
</evidence>
<organism evidence="6">
    <name type="scientific">Oppiella nova</name>
    <dbReference type="NCBI Taxonomy" id="334625"/>
    <lineage>
        <taxon>Eukaryota</taxon>
        <taxon>Metazoa</taxon>
        <taxon>Ecdysozoa</taxon>
        <taxon>Arthropoda</taxon>
        <taxon>Chelicerata</taxon>
        <taxon>Arachnida</taxon>
        <taxon>Acari</taxon>
        <taxon>Acariformes</taxon>
        <taxon>Sarcoptiformes</taxon>
        <taxon>Oribatida</taxon>
        <taxon>Brachypylina</taxon>
        <taxon>Oppioidea</taxon>
        <taxon>Oppiidae</taxon>
        <taxon>Oppiella</taxon>
    </lineage>
</organism>
<gene>
    <name evidence="6" type="ORF">ONB1V03_LOCUS22583</name>
</gene>
<dbReference type="OrthoDB" id="9988549at2759"/>
<feature type="chain" id="PRO_5036211603" description="Theromacin" evidence="5">
    <location>
        <begin position="19"/>
        <end position="88"/>
    </location>
</feature>
<sequence>MVIVALVAVTNVWAGCWSDWSRCTGWSSVAGGVAWQECNTRCKCQGYSSGTCEDVANSCWFLNKKTKVSRCVCHGRKVIRNVPKSCGF</sequence>
<evidence type="ECO:0000256" key="5">
    <source>
        <dbReference type="SAM" id="SignalP"/>
    </source>
</evidence>
<evidence type="ECO:0008006" key="8">
    <source>
        <dbReference type="Google" id="ProtNLM"/>
    </source>
</evidence>
<evidence type="ECO:0000256" key="2">
    <source>
        <dbReference type="ARBA" id="ARBA00010366"/>
    </source>
</evidence>
<evidence type="ECO:0000313" key="6">
    <source>
        <dbReference type="EMBL" id="CAD7666031.1"/>
    </source>
</evidence>
<dbReference type="EMBL" id="OC966301">
    <property type="protein sequence ID" value="CAD7666031.1"/>
    <property type="molecule type" value="Genomic_DNA"/>
</dbReference>
<dbReference type="AlphaFoldDB" id="A0A7R9MT45"/>
<dbReference type="GO" id="GO:0006952">
    <property type="term" value="P:defense response"/>
    <property type="evidence" value="ECO:0007669"/>
    <property type="project" value="InterPro"/>
</dbReference>
<reference evidence="6" key="1">
    <citation type="submission" date="2020-11" db="EMBL/GenBank/DDBJ databases">
        <authorList>
            <person name="Tran Van P."/>
        </authorList>
    </citation>
    <scope>NUCLEOTIDE SEQUENCE</scope>
</reference>
<dbReference type="InterPro" id="IPR038456">
    <property type="entry name" value="Macin_sf"/>
</dbReference>
<evidence type="ECO:0000256" key="3">
    <source>
        <dbReference type="ARBA" id="ARBA00022525"/>
    </source>
</evidence>
<proteinExistence type="inferred from homology"/>
<dbReference type="Proteomes" id="UP000728032">
    <property type="component" value="Unassembled WGS sequence"/>
</dbReference>
<keyword evidence="5" id="KW-0732">Signal</keyword>
<comment type="similarity">
    <text evidence="2">Belongs to the macin family.</text>
</comment>
<evidence type="ECO:0000256" key="1">
    <source>
        <dbReference type="ARBA" id="ARBA00004613"/>
    </source>
</evidence>
<keyword evidence="4" id="KW-1015">Disulfide bond</keyword>
<feature type="signal peptide" evidence="5">
    <location>
        <begin position="1"/>
        <end position="18"/>
    </location>
</feature>
<keyword evidence="3" id="KW-0964">Secreted</keyword>
<name>A0A7R9MT45_9ACAR</name>
<comment type="subcellular location">
    <subcellularLocation>
        <location evidence="1">Secreted</location>
    </subcellularLocation>
</comment>
<dbReference type="EMBL" id="CAJPVJ010051476">
    <property type="protein sequence ID" value="CAG2183162.1"/>
    <property type="molecule type" value="Genomic_DNA"/>
</dbReference>
<keyword evidence="7" id="KW-1185">Reference proteome</keyword>
<dbReference type="InterPro" id="IPR029230">
    <property type="entry name" value="Macin"/>
</dbReference>
<dbReference type="GO" id="GO:0005576">
    <property type="term" value="C:extracellular region"/>
    <property type="evidence" value="ECO:0007669"/>
    <property type="project" value="UniProtKB-SubCell"/>
</dbReference>
<dbReference type="Pfam" id="PF14865">
    <property type="entry name" value="Macin"/>
    <property type="match status" value="1"/>
</dbReference>